<dbReference type="PANTHER" id="PTHR10108">
    <property type="entry name" value="SAM-DEPENDENT METHYLTRANSFERASE"/>
    <property type="match status" value="1"/>
</dbReference>
<evidence type="ECO:0000256" key="3">
    <source>
        <dbReference type="ARBA" id="ARBA00022603"/>
    </source>
</evidence>
<evidence type="ECO:0000256" key="7">
    <source>
        <dbReference type="RuleBase" id="RU366043"/>
    </source>
</evidence>
<dbReference type="Gene3D" id="3.40.50.150">
    <property type="entry name" value="Vaccinia Virus protein VP39"/>
    <property type="match status" value="1"/>
</dbReference>
<evidence type="ECO:0000256" key="6">
    <source>
        <dbReference type="ARBA" id="ARBA00037847"/>
    </source>
</evidence>
<keyword evidence="4 7" id="KW-0812">Transmembrane</keyword>
<dbReference type="InterPro" id="IPR029063">
    <property type="entry name" value="SAM-dependent_MTases_sf"/>
</dbReference>
<comment type="subcellular location">
    <subcellularLocation>
        <location evidence="6">Endomembrane system</location>
        <topology evidence="6">Single-pass membrane protein</topology>
    </subcellularLocation>
    <subcellularLocation>
        <location evidence="1 7">Membrane</location>
        <topology evidence="1 7">Single-pass type II membrane protein</topology>
    </subcellularLocation>
</comment>
<dbReference type="SUPFAM" id="SSF53335">
    <property type="entry name" value="S-adenosyl-L-methionine-dependent methyltransferases"/>
    <property type="match status" value="1"/>
</dbReference>
<dbReference type="EC" id="2.1.1.-" evidence="7"/>
<keyword evidence="7" id="KW-0808">Transferase</keyword>
<evidence type="ECO:0000256" key="2">
    <source>
        <dbReference type="ARBA" id="ARBA00008361"/>
    </source>
</evidence>
<name>A0ABQ5AXX6_9ASTR</name>
<dbReference type="Proteomes" id="UP001151760">
    <property type="component" value="Unassembled WGS sequence"/>
</dbReference>
<organism evidence="8 9">
    <name type="scientific">Tanacetum coccineum</name>
    <dbReference type="NCBI Taxonomy" id="301880"/>
    <lineage>
        <taxon>Eukaryota</taxon>
        <taxon>Viridiplantae</taxon>
        <taxon>Streptophyta</taxon>
        <taxon>Embryophyta</taxon>
        <taxon>Tracheophyta</taxon>
        <taxon>Spermatophyta</taxon>
        <taxon>Magnoliopsida</taxon>
        <taxon>eudicotyledons</taxon>
        <taxon>Gunneridae</taxon>
        <taxon>Pentapetalae</taxon>
        <taxon>asterids</taxon>
        <taxon>campanulids</taxon>
        <taxon>Asterales</taxon>
        <taxon>Asteraceae</taxon>
        <taxon>Asteroideae</taxon>
        <taxon>Anthemideae</taxon>
        <taxon>Anthemidinae</taxon>
        <taxon>Tanacetum</taxon>
    </lineage>
</organism>
<comment type="caution">
    <text evidence="8">The sequence shown here is derived from an EMBL/GenBank/DDBJ whole genome shotgun (WGS) entry which is preliminary data.</text>
</comment>
<comment type="similarity">
    <text evidence="2 7">Belongs to the methyltransferase superfamily.</text>
</comment>
<reference evidence="8" key="2">
    <citation type="submission" date="2022-01" db="EMBL/GenBank/DDBJ databases">
        <authorList>
            <person name="Yamashiro T."/>
            <person name="Shiraishi A."/>
            <person name="Satake H."/>
            <person name="Nakayama K."/>
        </authorList>
    </citation>
    <scope>NUCLEOTIDE SEQUENCE</scope>
</reference>
<dbReference type="PANTHER" id="PTHR10108:SF1130">
    <property type="entry name" value="METHYLTRANSFERASE PMT26-RELATED"/>
    <property type="match status" value="1"/>
</dbReference>
<keyword evidence="9" id="KW-1185">Reference proteome</keyword>
<evidence type="ECO:0000313" key="8">
    <source>
        <dbReference type="EMBL" id="GJT06722.1"/>
    </source>
</evidence>
<keyword evidence="4 7" id="KW-0735">Signal-anchor</keyword>
<keyword evidence="3 7" id="KW-0489">Methyltransferase</keyword>
<gene>
    <name evidence="8" type="ORF">Tco_0841184</name>
</gene>
<sequence length="148" mass="16237">MGLRPGQNVPNIACGKRSRVVLDVGCGVPNFGGYLFDGDVLAMSFSPNDEHEAQVQFALKRGIPAISVVMGTQRLPYPARVFDIVHCAHCRVPCHIEGGKLLLELNRLLRPGGYFVWSATPICQKLPEDVGIWEGGWCSMEVAFLAFH</sequence>
<protein>
    <recommendedName>
        <fullName evidence="7">Methyltransferase</fullName>
        <ecNumber evidence="7">2.1.1.-</ecNumber>
    </recommendedName>
</protein>
<evidence type="ECO:0000256" key="4">
    <source>
        <dbReference type="ARBA" id="ARBA00022968"/>
    </source>
</evidence>
<keyword evidence="5 7" id="KW-0325">Glycoprotein</keyword>
<accession>A0ABQ5AXX6</accession>
<reference evidence="8" key="1">
    <citation type="journal article" date="2022" name="Int. J. Mol. Sci.">
        <title>Draft Genome of Tanacetum Coccineum: Genomic Comparison of Closely Related Tanacetum-Family Plants.</title>
        <authorList>
            <person name="Yamashiro T."/>
            <person name="Shiraishi A."/>
            <person name="Nakayama K."/>
            <person name="Satake H."/>
        </authorList>
    </citation>
    <scope>NUCLEOTIDE SEQUENCE</scope>
</reference>
<evidence type="ECO:0000313" key="9">
    <source>
        <dbReference type="Proteomes" id="UP001151760"/>
    </source>
</evidence>
<proteinExistence type="inferred from homology"/>
<dbReference type="Pfam" id="PF03141">
    <property type="entry name" value="Methyltransf_29"/>
    <property type="match status" value="1"/>
</dbReference>
<dbReference type="GO" id="GO:0008168">
    <property type="term" value="F:methyltransferase activity"/>
    <property type="evidence" value="ECO:0007669"/>
    <property type="project" value="UniProtKB-KW"/>
</dbReference>
<dbReference type="GO" id="GO:0032259">
    <property type="term" value="P:methylation"/>
    <property type="evidence" value="ECO:0007669"/>
    <property type="project" value="UniProtKB-KW"/>
</dbReference>
<evidence type="ECO:0000256" key="1">
    <source>
        <dbReference type="ARBA" id="ARBA00004606"/>
    </source>
</evidence>
<evidence type="ECO:0000256" key="5">
    <source>
        <dbReference type="ARBA" id="ARBA00023180"/>
    </source>
</evidence>
<dbReference type="InterPro" id="IPR004159">
    <property type="entry name" value="Put_SAM_MeTrfase"/>
</dbReference>
<dbReference type="EMBL" id="BQNB010012692">
    <property type="protein sequence ID" value="GJT06722.1"/>
    <property type="molecule type" value="Genomic_DNA"/>
</dbReference>